<accession>A0A845LI07</accession>
<reference evidence="2 3" key="1">
    <citation type="submission" date="2020-01" db="EMBL/GenBank/DDBJ databases">
        <title>Whole genome sequence of Heliobacterium gestii DSM 11169.</title>
        <authorList>
            <person name="Kyndt J.A."/>
            <person name="Meyer T.E."/>
        </authorList>
    </citation>
    <scope>NUCLEOTIDE SEQUENCE [LARGE SCALE GENOMIC DNA]</scope>
    <source>
        <strain evidence="2 3">DSM 11169</strain>
    </source>
</reference>
<dbReference type="Proteomes" id="UP000471031">
    <property type="component" value="Unassembled WGS sequence"/>
</dbReference>
<name>A0A845LI07_HELGE</name>
<organism evidence="2 3">
    <name type="scientific">Heliomicrobium gestii</name>
    <name type="common">Heliobacterium gestii</name>
    <dbReference type="NCBI Taxonomy" id="2699"/>
    <lineage>
        <taxon>Bacteria</taxon>
        <taxon>Bacillati</taxon>
        <taxon>Bacillota</taxon>
        <taxon>Clostridia</taxon>
        <taxon>Eubacteriales</taxon>
        <taxon>Heliobacteriaceae</taxon>
        <taxon>Heliomicrobium</taxon>
    </lineage>
</organism>
<sequence length="193" mass="22298">MTTLRFILLQCKRNHEKETLLRATLPMLYAHWEGFIKESSLAYLDYVLRQRATLENLKHNFIALTLRGKIISAGLSKKNQVHTELIDLILNHSEQVVSYDPNEVIDTQSNLSSNVLRDIMHTVGIDFDSAWKKKAPLIDHQLLKSRNEIAHGELVSVDITLFEQLHRFVLESLEQYKTEIENAAALEKYRSTV</sequence>
<proteinExistence type="predicted"/>
<gene>
    <name evidence="2" type="ORF">GTO89_05505</name>
</gene>
<dbReference type="AlphaFoldDB" id="A0A845LI07"/>
<dbReference type="InterPro" id="IPR041519">
    <property type="entry name" value="HEPN_RiboL-PSP"/>
</dbReference>
<comment type="caution">
    <text evidence="2">The sequence shown here is derived from an EMBL/GenBank/DDBJ whole genome shotgun (WGS) entry which is preliminary data.</text>
</comment>
<dbReference type="Pfam" id="PF18735">
    <property type="entry name" value="HEPN_RiboL-PSP"/>
    <property type="match status" value="1"/>
</dbReference>
<evidence type="ECO:0000313" key="2">
    <source>
        <dbReference type="EMBL" id="MZP42496.1"/>
    </source>
</evidence>
<dbReference type="EMBL" id="WXEX01000004">
    <property type="protein sequence ID" value="MZP42496.1"/>
    <property type="molecule type" value="Genomic_DNA"/>
</dbReference>
<keyword evidence="3" id="KW-1185">Reference proteome</keyword>
<feature type="domain" description="RiboL-PSP-HEPN" evidence="1">
    <location>
        <begin position="13"/>
        <end position="182"/>
    </location>
</feature>
<evidence type="ECO:0000259" key="1">
    <source>
        <dbReference type="Pfam" id="PF18735"/>
    </source>
</evidence>
<dbReference type="OrthoDB" id="1551032at2"/>
<protein>
    <recommendedName>
        <fullName evidence="1">RiboL-PSP-HEPN domain-containing protein</fullName>
    </recommendedName>
</protein>
<evidence type="ECO:0000313" key="3">
    <source>
        <dbReference type="Proteomes" id="UP000471031"/>
    </source>
</evidence>